<feature type="transmembrane region" description="Helical" evidence="5">
    <location>
        <begin position="26"/>
        <end position="46"/>
    </location>
</feature>
<feature type="transmembrane region" description="Helical" evidence="5">
    <location>
        <begin position="321"/>
        <end position="341"/>
    </location>
</feature>
<keyword evidence="7" id="KW-1185">Reference proteome</keyword>
<dbReference type="InterPro" id="IPR003663">
    <property type="entry name" value="Sugar/inositol_transpt"/>
</dbReference>
<keyword evidence="4 5" id="KW-0472">Membrane</keyword>
<evidence type="ECO:0000256" key="5">
    <source>
        <dbReference type="SAM" id="Phobius"/>
    </source>
</evidence>
<dbReference type="GO" id="GO:0016020">
    <property type="term" value="C:membrane"/>
    <property type="evidence" value="ECO:0007669"/>
    <property type="project" value="UniProtKB-SubCell"/>
</dbReference>
<dbReference type="PRINTS" id="PR00171">
    <property type="entry name" value="SUGRTRNSPORT"/>
</dbReference>
<evidence type="ECO:0000256" key="3">
    <source>
        <dbReference type="ARBA" id="ARBA00022989"/>
    </source>
</evidence>
<dbReference type="SUPFAM" id="SSF103473">
    <property type="entry name" value="MFS general substrate transporter"/>
    <property type="match status" value="1"/>
</dbReference>
<keyword evidence="2 5" id="KW-0812">Transmembrane</keyword>
<evidence type="ECO:0000313" key="7">
    <source>
        <dbReference type="Proteomes" id="UP000887577"/>
    </source>
</evidence>
<evidence type="ECO:0000259" key="6">
    <source>
        <dbReference type="PROSITE" id="PS50850"/>
    </source>
</evidence>
<evidence type="ECO:0000256" key="1">
    <source>
        <dbReference type="ARBA" id="ARBA00004141"/>
    </source>
</evidence>
<reference evidence="8" key="1">
    <citation type="submission" date="2022-11" db="UniProtKB">
        <authorList>
            <consortium name="WormBaseParasite"/>
        </authorList>
    </citation>
    <scope>IDENTIFICATION</scope>
</reference>
<feature type="domain" description="Major facilitator superfamily (MFS) profile" evidence="6">
    <location>
        <begin position="30"/>
        <end position="476"/>
    </location>
</feature>
<dbReference type="WBParaSite" id="PSU_v2.g508.t1">
    <property type="protein sequence ID" value="PSU_v2.g508.t1"/>
    <property type="gene ID" value="PSU_v2.g508"/>
</dbReference>
<evidence type="ECO:0000313" key="8">
    <source>
        <dbReference type="WBParaSite" id="PSU_v2.g508.t1"/>
    </source>
</evidence>
<dbReference type="AlphaFoldDB" id="A0A914YYA5"/>
<feature type="transmembrane region" description="Helical" evidence="5">
    <location>
        <begin position="422"/>
        <end position="445"/>
    </location>
</feature>
<dbReference type="InterPro" id="IPR005829">
    <property type="entry name" value="Sugar_transporter_CS"/>
</dbReference>
<evidence type="ECO:0000256" key="2">
    <source>
        <dbReference type="ARBA" id="ARBA00022692"/>
    </source>
</evidence>
<feature type="transmembrane region" description="Helical" evidence="5">
    <location>
        <begin position="204"/>
        <end position="223"/>
    </location>
</feature>
<feature type="transmembrane region" description="Helical" evidence="5">
    <location>
        <begin position="353"/>
        <end position="374"/>
    </location>
</feature>
<keyword evidence="3 5" id="KW-1133">Transmembrane helix</keyword>
<name>A0A914YYA5_9BILA</name>
<feature type="transmembrane region" description="Helical" evidence="5">
    <location>
        <begin position="172"/>
        <end position="192"/>
    </location>
</feature>
<protein>
    <submittedName>
        <fullName evidence="8">Major facilitator superfamily (MFS) profile domain-containing protein</fullName>
    </submittedName>
</protein>
<dbReference type="PANTHER" id="PTHR23503:SF50">
    <property type="entry name" value="MAJOR FACILITATOR SUPERFAMILY (MFS) PROFILE DOMAIN-CONTAINING PROTEIN"/>
    <property type="match status" value="1"/>
</dbReference>
<dbReference type="InterPro" id="IPR005828">
    <property type="entry name" value="MFS_sugar_transport-like"/>
</dbReference>
<feature type="transmembrane region" description="Helical" evidence="5">
    <location>
        <begin position="386"/>
        <end position="410"/>
    </location>
</feature>
<feature type="transmembrane region" description="Helical" evidence="5">
    <location>
        <begin position="287"/>
        <end position="309"/>
    </location>
</feature>
<feature type="transmembrane region" description="Helical" evidence="5">
    <location>
        <begin position="451"/>
        <end position="472"/>
    </location>
</feature>
<dbReference type="PANTHER" id="PTHR23503">
    <property type="entry name" value="SOLUTE CARRIER FAMILY 2"/>
    <property type="match status" value="1"/>
</dbReference>
<dbReference type="PROSITE" id="PS50850">
    <property type="entry name" value="MFS"/>
    <property type="match status" value="1"/>
</dbReference>
<dbReference type="GO" id="GO:0015149">
    <property type="term" value="F:hexose transmembrane transporter activity"/>
    <property type="evidence" value="ECO:0007669"/>
    <property type="project" value="TreeGrafter"/>
</dbReference>
<feature type="transmembrane region" description="Helical" evidence="5">
    <location>
        <begin position="111"/>
        <end position="132"/>
    </location>
</feature>
<dbReference type="Gene3D" id="1.20.1250.20">
    <property type="entry name" value="MFS general substrate transporter like domains"/>
    <property type="match status" value="1"/>
</dbReference>
<organism evidence="7 8">
    <name type="scientific">Panagrolaimus superbus</name>
    <dbReference type="NCBI Taxonomy" id="310955"/>
    <lineage>
        <taxon>Eukaryota</taxon>
        <taxon>Metazoa</taxon>
        <taxon>Ecdysozoa</taxon>
        <taxon>Nematoda</taxon>
        <taxon>Chromadorea</taxon>
        <taxon>Rhabditida</taxon>
        <taxon>Tylenchina</taxon>
        <taxon>Panagrolaimomorpha</taxon>
        <taxon>Panagrolaimoidea</taxon>
        <taxon>Panagrolaimidae</taxon>
        <taxon>Panagrolaimus</taxon>
    </lineage>
</organism>
<accession>A0A914YYA5</accession>
<feature type="transmembrane region" description="Helical" evidence="5">
    <location>
        <begin position="138"/>
        <end position="160"/>
    </location>
</feature>
<evidence type="ECO:0000256" key="4">
    <source>
        <dbReference type="ARBA" id="ARBA00023136"/>
    </source>
</evidence>
<dbReference type="InterPro" id="IPR045263">
    <property type="entry name" value="GLUT"/>
</dbReference>
<dbReference type="InterPro" id="IPR020846">
    <property type="entry name" value="MFS_dom"/>
</dbReference>
<dbReference type="InterPro" id="IPR036259">
    <property type="entry name" value="MFS_trans_sf"/>
</dbReference>
<feature type="transmembrane region" description="Helical" evidence="5">
    <location>
        <begin position="78"/>
        <end position="99"/>
    </location>
</feature>
<sequence>MQSLRSVVFPPQLENLNEIVKNQKRIVSLITIISTLSILPVGYHIIALNVPANTIQNAILSKLFSEQKISLSQGYVNILWAFIVACQSIGALVGCLFLYQIEKSFGTKRALMLCNNIILLFASMLLFISFYFNTLLFLIIGRLLVGVYTGISCALVPIYIQEMAPKHIKGALSCFVHIGVCAGSALGAFLSIENILGSSSTWHLLLALPAIFGLTQIALNYYTPDTPSYYLNKGNKAEAAKSIKFYYALENYNDDAVIREYKQLVTKIPQQVSFYEAFSDSKTRKGIILGIIVSATQVFSGSMAVVSYSTSMFTVASFTKFIIPFIPTLGALFSIILTIPALRLVETCGRKNLLINTLVICATSNYLMTVFSLLSETVGSGSWASIGFAFTFLLFGIGYNVGAGPVAYFIPGELVPPNASGIALGCGVAINWISTMVTNLIYYPLIQFVGGWSYLLFAIPTTIAIIILQYELPQNVGDSTPKEEEEELVLTCNLNDYLESDDSQIYGTFDRTASGSSIPISV</sequence>
<comment type="subcellular location">
    <subcellularLocation>
        <location evidence="1">Membrane</location>
        <topology evidence="1">Multi-pass membrane protein</topology>
    </subcellularLocation>
</comment>
<dbReference type="Pfam" id="PF00083">
    <property type="entry name" value="Sugar_tr"/>
    <property type="match status" value="1"/>
</dbReference>
<dbReference type="Proteomes" id="UP000887577">
    <property type="component" value="Unplaced"/>
</dbReference>
<proteinExistence type="predicted"/>
<dbReference type="PROSITE" id="PS00217">
    <property type="entry name" value="SUGAR_TRANSPORT_2"/>
    <property type="match status" value="1"/>
</dbReference>